<reference evidence="1 2" key="1">
    <citation type="submission" date="2022-04" db="EMBL/GenBank/DDBJ databases">
        <title>Hymenobacter sp. isolated from the air.</title>
        <authorList>
            <person name="Won M."/>
            <person name="Lee C.-M."/>
            <person name="Woen H.-Y."/>
            <person name="Kwon S.-W."/>
        </authorList>
    </citation>
    <scope>NUCLEOTIDE SEQUENCE [LARGE SCALE GENOMIC DNA]</scope>
    <source>
        <strain evidence="2">5116 S-27</strain>
    </source>
</reference>
<name>A0ABY4FFA0_9BACT</name>
<dbReference type="InterPro" id="IPR046136">
    <property type="entry name" value="DUF6138"/>
</dbReference>
<dbReference type="Pfam" id="PF19635">
    <property type="entry name" value="DUF6138"/>
    <property type="match status" value="1"/>
</dbReference>
<gene>
    <name evidence="1" type="ORF">MUN80_11195</name>
</gene>
<sequence length="447" mass="51542">MSRKIDYLVQIEGNEATLDAYVAAVFEQRCTPAKIYPFPYQLPGYENCLSDTLIEYFMRQPFELDRVVAFFEKLMKVDREGYKGIRYSFDKWVEATIKTPYFENVGDRWHVELVRRPEMDAATVPPDYIKFMCYLAIGHLKYGPSFASVTANEYFGMATDLGSNEVERLKKFGSGELPKEVTEYKDELVSCTANDAFGTIRLTVKQESVESYLRIFQFLNRLLQTNFPRSYSIDFSSKHKSWLPIKGLPRKGVHALFANAAAYESLHPLLVEYANLAMSTHDEYTNLDDEAGAMPGSFAVFALGLQSEAYFELVKHYMRNVDEEHQSLQEKFTAAFVEKFGITEKSLPIFISCVLSTQWHRPYPVFRAQFQDAAALTMLLNFKKDFAKFLLDELHDEDAEEVADYAWDMVLHAIFGPEHKHQQVIRTAPADLQPLYEELFHKEDADE</sequence>
<dbReference type="EMBL" id="CP095049">
    <property type="protein sequence ID" value="UOQ55294.1"/>
    <property type="molecule type" value="Genomic_DNA"/>
</dbReference>
<proteinExistence type="predicted"/>
<protein>
    <submittedName>
        <fullName evidence="1">DUF6138 family protein</fullName>
    </submittedName>
</protein>
<accession>A0ABY4FFA0</accession>
<keyword evidence="2" id="KW-1185">Reference proteome</keyword>
<dbReference type="Proteomes" id="UP000831785">
    <property type="component" value="Chromosome"/>
</dbReference>
<evidence type="ECO:0000313" key="1">
    <source>
        <dbReference type="EMBL" id="UOQ55294.1"/>
    </source>
</evidence>
<evidence type="ECO:0000313" key="2">
    <source>
        <dbReference type="Proteomes" id="UP000831785"/>
    </source>
</evidence>
<organism evidence="1 2">
    <name type="scientific">Hymenobacter cellulosivorans</name>
    <dbReference type="NCBI Taxonomy" id="2932249"/>
    <lineage>
        <taxon>Bacteria</taxon>
        <taxon>Pseudomonadati</taxon>
        <taxon>Bacteroidota</taxon>
        <taxon>Cytophagia</taxon>
        <taxon>Cytophagales</taxon>
        <taxon>Hymenobacteraceae</taxon>
        <taxon>Hymenobacter</taxon>
    </lineage>
</organism>
<dbReference type="RefSeq" id="WP_244723765.1">
    <property type="nucleotide sequence ID" value="NZ_CP095049.1"/>
</dbReference>